<dbReference type="PANTHER" id="PTHR45973:SF13">
    <property type="entry name" value="LEUCINE RICH REPEAT AND COILED-COIL CENTROSOMAL PROTEIN 1"/>
    <property type="match status" value="1"/>
</dbReference>
<evidence type="ECO:0000313" key="4">
    <source>
        <dbReference type="Ensembl" id="ENSPSTP00000002064.1"/>
    </source>
</evidence>
<dbReference type="InterPro" id="IPR001611">
    <property type="entry name" value="Leu-rich_rpt"/>
</dbReference>
<dbReference type="SMART" id="SM00365">
    <property type="entry name" value="LRR_SD22"/>
    <property type="match status" value="3"/>
</dbReference>
<accession>A0A8C9ELL9</accession>
<dbReference type="SUPFAM" id="SSF52058">
    <property type="entry name" value="L domain-like"/>
    <property type="match status" value="1"/>
</dbReference>
<proteinExistence type="predicted"/>
<dbReference type="InterPro" id="IPR025875">
    <property type="entry name" value="Leu-rich_rpt_4"/>
</dbReference>
<dbReference type="FunFam" id="3.80.10.10:FF:000171">
    <property type="entry name" value="Leucine rich repeat and coiled-coil centrosomal protein 1"/>
    <property type="match status" value="1"/>
</dbReference>
<dbReference type="InterPro" id="IPR050576">
    <property type="entry name" value="Cilia_flagella_integrity"/>
</dbReference>
<evidence type="ECO:0000256" key="2">
    <source>
        <dbReference type="ARBA" id="ARBA00022737"/>
    </source>
</evidence>
<keyword evidence="3" id="KW-0732">Signal</keyword>
<dbReference type="Ensembl" id="ENSPSTT00000002178.1">
    <property type="protein sequence ID" value="ENSPSTP00000002064.1"/>
    <property type="gene ID" value="ENSPSTG00000001585.1"/>
</dbReference>
<keyword evidence="1" id="KW-0433">Leucine-rich repeat</keyword>
<organism evidence="4 5">
    <name type="scientific">Pavo cristatus</name>
    <name type="common">Indian peafowl</name>
    <name type="synonym">Blue peafowl</name>
    <dbReference type="NCBI Taxonomy" id="9049"/>
    <lineage>
        <taxon>Eukaryota</taxon>
        <taxon>Metazoa</taxon>
        <taxon>Chordata</taxon>
        <taxon>Craniata</taxon>
        <taxon>Vertebrata</taxon>
        <taxon>Euteleostomi</taxon>
        <taxon>Archelosauria</taxon>
        <taxon>Archosauria</taxon>
        <taxon>Dinosauria</taxon>
        <taxon>Saurischia</taxon>
        <taxon>Theropoda</taxon>
        <taxon>Coelurosauria</taxon>
        <taxon>Aves</taxon>
        <taxon>Neognathae</taxon>
        <taxon>Galloanserae</taxon>
        <taxon>Galliformes</taxon>
        <taxon>Phasianidae</taxon>
        <taxon>Phasianinae</taxon>
        <taxon>Pavo</taxon>
    </lineage>
</organism>
<dbReference type="PRINTS" id="PR00019">
    <property type="entry name" value="LEURICHRPT"/>
</dbReference>
<reference evidence="4" key="2">
    <citation type="submission" date="2025-09" db="UniProtKB">
        <authorList>
            <consortium name="Ensembl"/>
        </authorList>
    </citation>
    <scope>IDENTIFICATION</scope>
</reference>
<protein>
    <recommendedName>
        <fullName evidence="6">Leucine rich repeat containing 46</fullName>
    </recommendedName>
</protein>
<dbReference type="Pfam" id="PF12799">
    <property type="entry name" value="LRR_4"/>
    <property type="match status" value="1"/>
</dbReference>
<evidence type="ECO:0000313" key="5">
    <source>
        <dbReference type="Proteomes" id="UP000694428"/>
    </source>
</evidence>
<keyword evidence="2" id="KW-0677">Repeat</keyword>
<dbReference type="AlphaFoldDB" id="A0A8C9ELL9"/>
<feature type="chain" id="PRO_5034990807" description="Leucine rich repeat containing 46" evidence="3">
    <location>
        <begin position="37"/>
        <end position="126"/>
    </location>
</feature>
<dbReference type="Proteomes" id="UP000694428">
    <property type="component" value="Unplaced"/>
</dbReference>
<evidence type="ECO:0000256" key="3">
    <source>
        <dbReference type="SAM" id="SignalP"/>
    </source>
</evidence>
<dbReference type="InterPro" id="IPR032675">
    <property type="entry name" value="LRR_dom_sf"/>
</dbReference>
<keyword evidence="5" id="KW-1185">Reference proteome</keyword>
<dbReference type="PANTHER" id="PTHR45973">
    <property type="entry name" value="PROTEIN PHOSPHATASE 1 REGULATORY SUBUNIT SDS22-RELATED"/>
    <property type="match status" value="1"/>
</dbReference>
<evidence type="ECO:0000256" key="1">
    <source>
        <dbReference type="ARBA" id="ARBA00022614"/>
    </source>
</evidence>
<dbReference type="Gene3D" id="3.80.10.10">
    <property type="entry name" value="Ribonuclease Inhibitor"/>
    <property type="match status" value="1"/>
</dbReference>
<reference evidence="4" key="1">
    <citation type="submission" date="2025-08" db="UniProtKB">
        <authorList>
            <consortium name="Ensembl"/>
        </authorList>
    </citation>
    <scope>IDENTIFICATION</scope>
</reference>
<feature type="signal peptide" evidence="3">
    <location>
        <begin position="1"/>
        <end position="36"/>
    </location>
</feature>
<evidence type="ECO:0008006" key="6">
    <source>
        <dbReference type="Google" id="ProtNLM"/>
    </source>
</evidence>
<name>A0A8C9ELL9_PAVCR</name>
<dbReference type="PROSITE" id="PS51450">
    <property type="entry name" value="LRR"/>
    <property type="match status" value="3"/>
</dbReference>
<sequence length="126" mass="14107">MELRQGRVGGAGLGPPFSCLLMVVPLLRSLLEVSLSSDLHTLNMHCNRIARIEGLGHLRNLQQLDLSSNQIRRMEGLSALENLRSLNLSCNLIMAVEGLQCFFLPDSQRIRLFVLKLPSMPVPRPY</sequence>